<dbReference type="Proteomes" id="UP001180845">
    <property type="component" value="Unassembled WGS sequence"/>
</dbReference>
<keyword evidence="2" id="KW-1133">Transmembrane helix</keyword>
<feature type="region of interest" description="Disordered" evidence="1">
    <location>
        <begin position="87"/>
        <end position="133"/>
    </location>
</feature>
<feature type="region of interest" description="Disordered" evidence="1">
    <location>
        <begin position="1"/>
        <end position="29"/>
    </location>
</feature>
<sequence length="133" mass="13531">MSGTEMLTTVLAQPEFPGGDTPGGQGEGFGKSTPLGLFLLLVLLIGVVFLVRSMSKHLKKVSTRFDQERATAAAPARVRKAEAAKAAAAAKAEAEAAEADAAESEASRGDGAAEAEDSGTARSPDTGDGRRTA</sequence>
<keyword evidence="2" id="KW-0472">Membrane</keyword>
<feature type="compositionally biased region" description="Polar residues" evidence="1">
    <location>
        <begin position="1"/>
        <end position="11"/>
    </location>
</feature>
<evidence type="ECO:0000313" key="3">
    <source>
        <dbReference type="EMBL" id="MDR7302717.1"/>
    </source>
</evidence>
<evidence type="ECO:0000256" key="1">
    <source>
        <dbReference type="SAM" id="MobiDB-lite"/>
    </source>
</evidence>
<proteinExistence type="predicted"/>
<feature type="compositionally biased region" description="Gly residues" evidence="1">
    <location>
        <begin position="20"/>
        <end position="29"/>
    </location>
</feature>
<dbReference type="EMBL" id="JAVDXW010000001">
    <property type="protein sequence ID" value="MDR7302717.1"/>
    <property type="molecule type" value="Genomic_DNA"/>
</dbReference>
<evidence type="ECO:0000256" key="2">
    <source>
        <dbReference type="SAM" id="Phobius"/>
    </source>
</evidence>
<accession>A0AAE3ZD47</accession>
<dbReference type="RefSeq" id="WP_310274485.1">
    <property type="nucleotide sequence ID" value="NZ_JAVDXW010000001.1"/>
</dbReference>
<comment type="caution">
    <text evidence="3">The sequence shown here is derived from an EMBL/GenBank/DDBJ whole genome shotgun (WGS) entry which is preliminary data.</text>
</comment>
<reference evidence="3" key="1">
    <citation type="submission" date="2023-07" db="EMBL/GenBank/DDBJ databases">
        <title>Sequencing the genomes of 1000 actinobacteria strains.</title>
        <authorList>
            <person name="Klenk H.-P."/>
        </authorList>
    </citation>
    <scope>NUCLEOTIDE SEQUENCE</scope>
    <source>
        <strain evidence="3">DSM 45977</strain>
    </source>
</reference>
<keyword evidence="4" id="KW-1185">Reference proteome</keyword>
<evidence type="ECO:0000313" key="4">
    <source>
        <dbReference type="Proteomes" id="UP001180845"/>
    </source>
</evidence>
<name>A0AAE3ZD47_9ACTN</name>
<keyword evidence="2" id="KW-0812">Transmembrane</keyword>
<dbReference type="AlphaFoldDB" id="A0AAE3ZD47"/>
<feature type="transmembrane region" description="Helical" evidence="2">
    <location>
        <begin position="35"/>
        <end position="54"/>
    </location>
</feature>
<protein>
    <submittedName>
        <fullName evidence="3">Tfp pilus assembly protein PilX</fullName>
    </submittedName>
</protein>
<gene>
    <name evidence="3" type="ORF">JOF55_002898</name>
</gene>
<organism evidence="3 4">
    <name type="scientific">Haloactinomyces albus</name>
    <dbReference type="NCBI Taxonomy" id="1352928"/>
    <lineage>
        <taxon>Bacteria</taxon>
        <taxon>Bacillati</taxon>
        <taxon>Actinomycetota</taxon>
        <taxon>Actinomycetes</taxon>
        <taxon>Actinopolysporales</taxon>
        <taxon>Actinopolysporaceae</taxon>
        <taxon>Haloactinomyces</taxon>
    </lineage>
</organism>